<name>A0A1Y6BX82_9PROT</name>
<organism evidence="1 2">
    <name type="scientific">Tistlia consotensis USBA 355</name>
    <dbReference type="NCBI Taxonomy" id="560819"/>
    <lineage>
        <taxon>Bacteria</taxon>
        <taxon>Pseudomonadati</taxon>
        <taxon>Pseudomonadota</taxon>
        <taxon>Alphaproteobacteria</taxon>
        <taxon>Rhodospirillales</taxon>
        <taxon>Rhodovibrionaceae</taxon>
        <taxon>Tistlia</taxon>
    </lineage>
</organism>
<keyword evidence="2" id="KW-1185">Reference proteome</keyword>
<evidence type="ECO:0000313" key="2">
    <source>
        <dbReference type="Proteomes" id="UP000192917"/>
    </source>
</evidence>
<accession>A0A1Y6BX82</accession>
<protein>
    <recommendedName>
        <fullName evidence="3">SMODS and SLOG-associating 2TM effector domain-containing protein</fullName>
    </recommendedName>
</protein>
<gene>
    <name evidence="1" type="ORF">SAMN05428998_11068</name>
</gene>
<evidence type="ECO:0008006" key="3">
    <source>
        <dbReference type="Google" id="ProtNLM"/>
    </source>
</evidence>
<reference evidence="1 2" key="1">
    <citation type="submission" date="2017-04" db="EMBL/GenBank/DDBJ databases">
        <authorList>
            <person name="Afonso C.L."/>
            <person name="Miller P.J."/>
            <person name="Scott M.A."/>
            <person name="Spackman E."/>
            <person name="Goraichik I."/>
            <person name="Dimitrov K.M."/>
            <person name="Suarez D.L."/>
            <person name="Swayne D.E."/>
        </authorList>
    </citation>
    <scope>NUCLEOTIDE SEQUENCE [LARGE SCALE GENOMIC DNA]</scope>
    <source>
        <strain evidence="1 2">USBA 355</strain>
    </source>
</reference>
<evidence type="ECO:0000313" key="1">
    <source>
        <dbReference type="EMBL" id="SMF29827.1"/>
    </source>
</evidence>
<dbReference type="EMBL" id="FWZX01000010">
    <property type="protein sequence ID" value="SMF29827.1"/>
    <property type="molecule type" value="Genomic_DNA"/>
</dbReference>
<sequence>MFGAVVATLSGLVIAISEASGVGEDWVKVVSAAFATVGGLVVILSDYFAQAPNGRYIASAEEYGKLDQMAKELFKAEKRVMRHEEFPIAKDDIEDMINSLEEYAAHINSLTLNTGAVSG</sequence>
<dbReference type="STRING" id="560819.SAMN05428998_11068"/>
<proteinExistence type="predicted"/>
<dbReference type="AlphaFoldDB" id="A0A1Y6BX82"/>
<dbReference type="Proteomes" id="UP000192917">
    <property type="component" value="Unassembled WGS sequence"/>
</dbReference>